<protein>
    <submittedName>
        <fullName evidence="3">Uncharacterized protein</fullName>
    </submittedName>
</protein>
<gene>
    <name evidence="3" type="ORF">D9757_001949</name>
</gene>
<dbReference type="EMBL" id="JAACJN010000010">
    <property type="protein sequence ID" value="KAF5391421.1"/>
    <property type="molecule type" value="Genomic_DNA"/>
</dbReference>
<feature type="compositionally biased region" description="Low complexity" evidence="1">
    <location>
        <begin position="75"/>
        <end position="86"/>
    </location>
</feature>
<feature type="compositionally biased region" description="Polar residues" evidence="1">
    <location>
        <begin position="1"/>
        <end position="16"/>
    </location>
</feature>
<evidence type="ECO:0000313" key="4">
    <source>
        <dbReference type="Proteomes" id="UP000518752"/>
    </source>
</evidence>
<accession>A0A8H5HXZ7</accession>
<feature type="region of interest" description="Disordered" evidence="1">
    <location>
        <begin position="194"/>
        <end position="231"/>
    </location>
</feature>
<proteinExistence type="predicted"/>
<feature type="transmembrane region" description="Helical" evidence="2">
    <location>
        <begin position="585"/>
        <end position="610"/>
    </location>
</feature>
<evidence type="ECO:0000256" key="1">
    <source>
        <dbReference type="SAM" id="MobiDB-lite"/>
    </source>
</evidence>
<dbReference type="AlphaFoldDB" id="A0A8H5HXZ7"/>
<dbReference type="Proteomes" id="UP000518752">
    <property type="component" value="Unassembled WGS sequence"/>
</dbReference>
<organism evidence="3 4">
    <name type="scientific">Collybiopsis confluens</name>
    <dbReference type="NCBI Taxonomy" id="2823264"/>
    <lineage>
        <taxon>Eukaryota</taxon>
        <taxon>Fungi</taxon>
        <taxon>Dikarya</taxon>
        <taxon>Basidiomycota</taxon>
        <taxon>Agaricomycotina</taxon>
        <taxon>Agaricomycetes</taxon>
        <taxon>Agaricomycetidae</taxon>
        <taxon>Agaricales</taxon>
        <taxon>Marasmiineae</taxon>
        <taxon>Omphalotaceae</taxon>
        <taxon>Collybiopsis</taxon>
    </lineage>
</organism>
<feature type="compositionally biased region" description="Low complexity" evidence="1">
    <location>
        <begin position="204"/>
        <end position="231"/>
    </location>
</feature>
<comment type="caution">
    <text evidence="3">The sequence shown here is derived from an EMBL/GenBank/DDBJ whole genome shotgun (WGS) entry which is preliminary data.</text>
</comment>
<feature type="transmembrane region" description="Helical" evidence="2">
    <location>
        <begin position="405"/>
        <end position="426"/>
    </location>
</feature>
<keyword evidence="2" id="KW-1133">Transmembrane helix</keyword>
<dbReference type="OrthoDB" id="3251367at2759"/>
<keyword evidence="2" id="KW-0472">Membrane</keyword>
<keyword evidence="2" id="KW-0812">Transmembrane</keyword>
<evidence type="ECO:0000256" key="2">
    <source>
        <dbReference type="SAM" id="Phobius"/>
    </source>
</evidence>
<name>A0A8H5HXZ7_9AGAR</name>
<sequence>MLSSLIPSWRSRSQLPQDLEANHDNNAHLTRAALEKQTRPTHPKLQLNTSIIGPPIRRSAPSATGLDATDGQWHPSPSSSSRSGPSNIAWLRQHPPQTGQELPSRPPAARLGMMVRQTTSIPVGRSVSSPAYSAHVHPALSLGMNPVHVSSSTHSLRAEPRPRVSTIYGDAYDHPRVKPLSPIVEQDYFSPESLRHSIPLPPESALSRSVSTSVSSPAGSQSTSRPSPVSSIPFIIRPINRSLSQSTHRSALSIASTVAPYPTTPLYELDASPLEECDDGDGAAEYSSQGEMETLHDADSFVTAEDASPVDSIEPVLSARSTVPSLRPDIPPQVGYPPISVEFTETDVSMICSDGTSILRLSTRSPPSASESFIRRRWDRDAAYPSIAFKLKAKRQSLYTNVTPAFFAFWMGFVFPVLWLIGGWHFTHFGEQPARLTFWEFYFNGAYWKELLCCGRGKLRWEHSSDGSGEVGTGKGKSRERPRAIPAIPRWITEKQSTDVKKARLNDANRSLKGISFGYPFVPRPFSNPATPLEMTVTRRAMRRIMVILCKPHQFFDQFHGVRLTNVKGKREAPRRMFDPWIQRCRYALIYLLIILLAGLATATICLVVFSLRNSG</sequence>
<reference evidence="3 4" key="1">
    <citation type="journal article" date="2020" name="ISME J.">
        <title>Uncovering the hidden diversity of litter-decomposition mechanisms in mushroom-forming fungi.</title>
        <authorList>
            <person name="Floudas D."/>
            <person name="Bentzer J."/>
            <person name="Ahren D."/>
            <person name="Johansson T."/>
            <person name="Persson P."/>
            <person name="Tunlid A."/>
        </authorList>
    </citation>
    <scope>NUCLEOTIDE SEQUENCE [LARGE SCALE GENOMIC DNA]</scope>
    <source>
        <strain evidence="3 4">CBS 406.79</strain>
    </source>
</reference>
<feature type="region of interest" description="Disordered" evidence="1">
    <location>
        <begin position="1"/>
        <end position="106"/>
    </location>
</feature>
<keyword evidence="4" id="KW-1185">Reference proteome</keyword>
<evidence type="ECO:0000313" key="3">
    <source>
        <dbReference type="EMBL" id="KAF5391421.1"/>
    </source>
</evidence>